<protein>
    <recommendedName>
        <fullName evidence="1">CxC2-like cysteine cluster KDZ transposase-associated domain-containing protein</fullName>
    </recommendedName>
</protein>
<dbReference type="OrthoDB" id="3004525at2759"/>
<dbReference type="HOGENOM" id="CLU_003703_1_2_1"/>
<evidence type="ECO:0000313" key="3">
    <source>
        <dbReference type="Proteomes" id="UP000054279"/>
    </source>
</evidence>
<organism evidence="2 3">
    <name type="scientific">Sphaerobolus stellatus (strain SS14)</name>
    <dbReference type="NCBI Taxonomy" id="990650"/>
    <lineage>
        <taxon>Eukaryota</taxon>
        <taxon>Fungi</taxon>
        <taxon>Dikarya</taxon>
        <taxon>Basidiomycota</taxon>
        <taxon>Agaricomycotina</taxon>
        <taxon>Agaricomycetes</taxon>
        <taxon>Phallomycetidae</taxon>
        <taxon>Geastrales</taxon>
        <taxon>Sphaerobolaceae</taxon>
        <taxon>Sphaerobolus</taxon>
    </lineage>
</organism>
<evidence type="ECO:0000313" key="2">
    <source>
        <dbReference type="EMBL" id="KIJ29555.1"/>
    </source>
</evidence>
<feature type="domain" description="CxC2-like cysteine cluster KDZ transposase-associated" evidence="1">
    <location>
        <begin position="65"/>
        <end position="169"/>
    </location>
</feature>
<name>A0A0C9UWM3_SPHS4</name>
<gene>
    <name evidence="2" type="ORF">M422DRAFT_188204</name>
</gene>
<sequence>MYEQEVPLEELQCCIRCDSTAACFDCMDCDLPGLYCRECLLHSHRFLPCHHVRKWTGEMFTSTTLVALGLVFTMGHNGDPCPHIYSDGGPQEMIFVDTNGIHEVKVGWCWCAKARSPTLQLFASHYFPASMLRPRNAFKFRVLKYFQMLNNVARTTPWDFVDTMTRLTNIINPRSLPVSRV</sequence>
<dbReference type="EMBL" id="KN837280">
    <property type="protein sequence ID" value="KIJ29555.1"/>
    <property type="molecule type" value="Genomic_DNA"/>
</dbReference>
<dbReference type="Proteomes" id="UP000054279">
    <property type="component" value="Unassembled WGS sequence"/>
</dbReference>
<dbReference type="Pfam" id="PF18803">
    <property type="entry name" value="CxC2"/>
    <property type="match status" value="1"/>
</dbReference>
<dbReference type="AlphaFoldDB" id="A0A0C9UWM3"/>
<evidence type="ECO:0000259" key="1">
    <source>
        <dbReference type="Pfam" id="PF18803"/>
    </source>
</evidence>
<keyword evidence="3" id="KW-1185">Reference proteome</keyword>
<accession>A0A0C9UWM3</accession>
<reference evidence="2 3" key="1">
    <citation type="submission" date="2014-06" db="EMBL/GenBank/DDBJ databases">
        <title>Evolutionary Origins and Diversification of the Mycorrhizal Mutualists.</title>
        <authorList>
            <consortium name="DOE Joint Genome Institute"/>
            <consortium name="Mycorrhizal Genomics Consortium"/>
            <person name="Kohler A."/>
            <person name="Kuo A."/>
            <person name="Nagy L.G."/>
            <person name="Floudas D."/>
            <person name="Copeland A."/>
            <person name="Barry K.W."/>
            <person name="Cichocki N."/>
            <person name="Veneault-Fourrey C."/>
            <person name="LaButti K."/>
            <person name="Lindquist E.A."/>
            <person name="Lipzen A."/>
            <person name="Lundell T."/>
            <person name="Morin E."/>
            <person name="Murat C."/>
            <person name="Riley R."/>
            <person name="Ohm R."/>
            <person name="Sun H."/>
            <person name="Tunlid A."/>
            <person name="Henrissat B."/>
            <person name="Grigoriev I.V."/>
            <person name="Hibbett D.S."/>
            <person name="Martin F."/>
        </authorList>
    </citation>
    <scope>NUCLEOTIDE SEQUENCE [LARGE SCALE GENOMIC DNA]</scope>
    <source>
        <strain evidence="2 3">SS14</strain>
    </source>
</reference>
<dbReference type="InterPro" id="IPR041457">
    <property type="entry name" value="CxC2_KDZ-assoc"/>
</dbReference>
<proteinExistence type="predicted"/>